<accession>A0A8H9R0L8</accession>
<reference evidence="2" key="1">
    <citation type="journal article" date="2018" name="Genome Biol.">
        <title>SKESA: strategic k-mer extension for scrupulous assemblies.</title>
        <authorList>
            <person name="Souvorov A."/>
            <person name="Agarwala R."/>
            <person name="Lipman D.J."/>
        </authorList>
    </citation>
    <scope>NUCLEOTIDE SEQUENCE</scope>
    <source>
        <strain evidence="2">C8</strain>
    </source>
</reference>
<name>A0A8H9R0L8_CLOPF</name>
<feature type="coiled-coil region" evidence="1">
    <location>
        <begin position="45"/>
        <end position="101"/>
    </location>
</feature>
<reference evidence="2" key="2">
    <citation type="submission" date="2020-07" db="EMBL/GenBank/DDBJ databases">
        <authorList>
            <consortium name="NCBI Pathogen Detection Project"/>
        </authorList>
    </citation>
    <scope>NUCLEOTIDE SEQUENCE</scope>
    <source>
        <strain evidence="2">C8</strain>
    </source>
</reference>
<dbReference type="Proteomes" id="UP000859547">
    <property type="component" value="Unassembled WGS sequence"/>
</dbReference>
<sequence length="120" mass="14138">LPEVKGRFLFKLGADTVQFQAFYFDDDKHFIPSKIFKVREAFKDNENKNNRIDEDSSENKIIENNTKETINLVKEKVEVNNEEKKTEVNIIKEDVEVKNDEISEKSKGEKFNNIGKFDYE</sequence>
<comment type="caution">
    <text evidence="2">The sequence shown here is derived from an EMBL/GenBank/DDBJ whole genome shotgun (WGS) entry which is preliminary data.</text>
</comment>
<protein>
    <submittedName>
        <fullName evidence="2">Toxin coregulated pilin subunit TcpA</fullName>
    </submittedName>
</protein>
<evidence type="ECO:0000256" key="1">
    <source>
        <dbReference type="SAM" id="Coils"/>
    </source>
</evidence>
<evidence type="ECO:0000313" key="2">
    <source>
        <dbReference type="EMBL" id="HAT4309554.1"/>
    </source>
</evidence>
<dbReference type="AlphaFoldDB" id="A0A8H9R0L8"/>
<keyword evidence="1" id="KW-0175">Coiled coil</keyword>
<feature type="non-terminal residue" evidence="2">
    <location>
        <position position="1"/>
    </location>
</feature>
<gene>
    <name evidence="2" type="ORF">I9080_003417</name>
</gene>
<dbReference type="EMBL" id="DACTCB010000045">
    <property type="protein sequence ID" value="HAT4309554.1"/>
    <property type="molecule type" value="Genomic_DNA"/>
</dbReference>
<proteinExistence type="predicted"/>
<organism evidence="2">
    <name type="scientific">Clostridium perfringens</name>
    <dbReference type="NCBI Taxonomy" id="1502"/>
    <lineage>
        <taxon>Bacteria</taxon>
        <taxon>Bacillati</taxon>
        <taxon>Bacillota</taxon>
        <taxon>Clostridia</taxon>
        <taxon>Eubacteriales</taxon>
        <taxon>Clostridiaceae</taxon>
        <taxon>Clostridium</taxon>
    </lineage>
</organism>